<comment type="caution">
    <text evidence="1">The sequence shown here is derived from an EMBL/GenBank/DDBJ whole genome shotgun (WGS) entry which is preliminary data.</text>
</comment>
<reference evidence="1" key="2">
    <citation type="submission" date="2020-09" db="EMBL/GenBank/DDBJ databases">
        <authorList>
            <person name="Sun Q."/>
            <person name="Zhou Y."/>
        </authorList>
    </citation>
    <scope>NUCLEOTIDE SEQUENCE</scope>
    <source>
        <strain evidence="1">CGMCC 1.15371</strain>
    </source>
</reference>
<organism evidence="1 2">
    <name type="scientific">Pullulanibacillus camelliae</name>
    <dbReference type="NCBI Taxonomy" id="1707096"/>
    <lineage>
        <taxon>Bacteria</taxon>
        <taxon>Bacillati</taxon>
        <taxon>Bacillota</taxon>
        <taxon>Bacilli</taxon>
        <taxon>Bacillales</taxon>
        <taxon>Sporolactobacillaceae</taxon>
        <taxon>Pullulanibacillus</taxon>
    </lineage>
</organism>
<sequence>MAGKRGWMPIVASVGVGAAVYQMMRPNNKVGNAVKHRVQRMWNQKELFPNG</sequence>
<evidence type="ECO:0000313" key="1">
    <source>
        <dbReference type="EMBL" id="GGE55629.1"/>
    </source>
</evidence>
<proteinExistence type="predicted"/>
<dbReference type="Proteomes" id="UP000628775">
    <property type="component" value="Unassembled WGS sequence"/>
</dbReference>
<keyword evidence="2" id="KW-1185">Reference proteome</keyword>
<protein>
    <submittedName>
        <fullName evidence="1">Uncharacterized protein</fullName>
    </submittedName>
</protein>
<accession>A0A8J2YP47</accession>
<evidence type="ECO:0000313" key="2">
    <source>
        <dbReference type="Proteomes" id="UP000628775"/>
    </source>
</evidence>
<gene>
    <name evidence="1" type="ORF">GCM10011391_38300</name>
</gene>
<dbReference type="RefSeq" id="WP_188698786.1">
    <property type="nucleotide sequence ID" value="NZ_BMIR01000031.1"/>
</dbReference>
<reference evidence="1" key="1">
    <citation type="journal article" date="2014" name="Int. J. Syst. Evol. Microbiol.">
        <title>Complete genome sequence of Corynebacterium casei LMG S-19264T (=DSM 44701T), isolated from a smear-ripened cheese.</title>
        <authorList>
            <consortium name="US DOE Joint Genome Institute (JGI-PGF)"/>
            <person name="Walter F."/>
            <person name="Albersmeier A."/>
            <person name="Kalinowski J."/>
            <person name="Ruckert C."/>
        </authorList>
    </citation>
    <scope>NUCLEOTIDE SEQUENCE</scope>
    <source>
        <strain evidence="1">CGMCC 1.15371</strain>
    </source>
</reference>
<name>A0A8J2YP47_9BACL</name>
<dbReference type="EMBL" id="BMIR01000031">
    <property type="protein sequence ID" value="GGE55629.1"/>
    <property type="molecule type" value="Genomic_DNA"/>
</dbReference>
<dbReference type="AlphaFoldDB" id="A0A8J2YP47"/>